<keyword evidence="2" id="KW-1185">Reference proteome</keyword>
<proteinExistence type="predicted"/>
<dbReference type="AlphaFoldDB" id="A0A250X2E1"/>
<name>A0A250X2E1_9CHLO</name>
<reference evidence="1 2" key="1">
    <citation type="submission" date="2017-08" db="EMBL/GenBank/DDBJ databases">
        <title>Acidophilic green algal genome provides insights into adaptation to an acidic environment.</title>
        <authorList>
            <person name="Hirooka S."/>
            <person name="Hirose Y."/>
            <person name="Kanesaki Y."/>
            <person name="Higuchi S."/>
            <person name="Fujiwara T."/>
            <person name="Onuma R."/>
            <person name="Era A."/>
            <person name="Ohbayashi R."/>
            <person name="Uzuka A."/>
            <person name="Nozaki H."/>
            <person name="Yoshikawa H."/>
            <person name="Miyagishima S.Y."/>
        </authorList>
    </citation>
    <scope>NUCLEOTIDE SEQUENCE [LARGE SCALE GENOMIC DNA]</scope>
    <source>
        <strain evidence="1 2">NIES-2499</strain>
    </source>
</reference>
<evidence type="ECO:0000313" key="1">
    <source>
        <dbReference type="EMBL" id="GAX77238.1"/>
    </source>
</evidence>
<evidence type="ECO:0000313" key="2">
    <source>
        <dbReference type="Proteomes" id="UP000232323"/>
    </source>
</evidence>
<gene>
    <name evidence="1" type="ORF">CEUSTIGMA_g4685.t1</name>
</gene>
<protein>
    <submittedName>
        <fullName evidence="1">Uncharacterized protein</fullName>
    </submittedName>
</protein>
<sequence length="235" mass="25674">MSKATKDANVTPKGIITFSKIGSGFGKSNVSTGYSSTFKLKRGKLVAGVSVSDKTFTPFCLSDVQKAKDVTLTGDYKISSDVTVNTKYELGPKKYQLGATWNGRVAGKATTLKTWYTNKDNLAYGEANIAVNKTQKATFNMSQNQLLSAKYTIVQRGFTLEPSYNLVKKAPAISITRKVGKSDTLKLAYDLKSEAATVEFNHRPFKLTLGTSVSTKQKKVAKPTVALTFENTYNF</sequence>
<dbReference type="EMBL" id="BEGY01000023">
    <property type="protein sequence ID" value="GAX77238.1"/>
    <property type="molecule type" value="Genomic_DNA"/>
</dbReference>
<dbReference type="Proteomes" id="UP000232323">
    <property type="component" value="Unassembled WGS sequence"/>
</dbReference>
<accession>A0A250X2E1</accession>
<comment type="caution">
    <text evidence="1">The sequence shown here is derived from an EMBL/GenBank/DDBJ whole genome shotgun (WGS) entry which is preliminary data.</text>
</comment>
<dbReference type="OrthoDB" id="1185978at2759"/>
<organism evidence="1 2">
    <name type="scientific">Chlamydomonas eustigma</name>
    <dbReference type="NCBI Taxonomy" id="1157962"/>
    <lineage>
        <taxon>Eukaryota</taxon>
        <taxon>Viridiplantae</taxon>
        <taxon>Chlorophyta</taxon>
        <taxon>core chlorophytes</taxon>
        <taxon>Chlorophyceae</taxon>
        <taxon>CS clade</taxon>
        <taxon>Chlamydomonadales</taxon>
        <taxon>Chlamydomonadaceae</taxon>
        <taxon>Chlamydomonas</taxon>
    </lineage>
</organism>